<keyword evidence="5" id="KW-0812">Transmembrane</keyword>
<reference evidence="11" key="2">
    <citation type="submission" date="2020-09" db="EMBL/GenBank/DDBJ databases">
        <authorList>
            <person name="Sun Q."/>
            <person name="Kim S."/>
        </authorList>
    </citation>
    <scope>NUCLEOTIDE SEQUENCE</scope>
    <source>
        <strain evidence="11">KCTC 22169</strain>
    </source>
</reference>
<dbReference type="EMBL" id="BMXR01000007">
    <property type="protein sequence ID" value="GGX59760.1"/>
    <property type="molecule type" value="Genomic_DNA"/>
</dbReference>
<dbReference type="Pfam" id="PF11356">
    <property type="entry name" value="T2SSC"/>
    <property type="match status" value="1"/>
</dbReference>
<evidence type="ECO:0000256" key="2">
    <source>
        <dbReference type="ARBA" id="ARBA00022448"/>
    </source>
</evidence>
<dbReference type="RefSeq" id="WP_189610048.1">
    <property type="nucleotide sequence ID" value="NZ_BMXR01000007.1"/>
</dbReference>
<dbReference type="Proteomes" id="UP000626148">
    <property type="component" value="Unassembled WGS sequence"/>
</dbReference>
<keyword evidence="4" id="KW-0997">Cell inner membrane</keyword>
<evidence type="ECO:0000313" key="11">
    <source>
        <dbReference type="EMBL" id="GGX59760.1"/>
    </source>
</evidence>
<reference evidence="11" key="1">
    <citation type="journal article" date="2014" name="Int. J. Syst. Evol. Microbiol.">
        <title>Complete genome sequence of Corynebacterium casei LMG S-19264T (=DSM 44701T), isolated from a smear-ripened cheese.</title>
        <authorList>
            <consortium name="US DOE Joint Genome Institute (JGI-PGF)"/>
            <person name="Walter F."/>
            <person name="Albersmeier A."/>
            <person name="Kalinowski J."/>
            <person name="Ruckert C."/>
        </authorList>
    </citation>
    <scope>NUCLEOTIDE SEQUENCE</scope>
    <source>
        <strain evidence="11">KCTC 22169</strain>
    </source>
</reference>
<evidence type="ECO:0000259" key="10">
    <source>
        <dbReference type="Pfam" id="PF17820"/>
    </source>
</evidence>
<evidence type="ECO:0000256" key="8">
    <source>
        <dbReference type="ARBA" id="ARBA00023136"/>
    </source>
</evidence>
<keyword evidence="8" id="KW-0472">Membrane</keyword>
<protein>
    <submittedName>
        <fullName evidence="11">Type II secretion system protein GspC</fullName>
    </submittedName>
</protein>
<evidence type="ECO:0000256" key="5">
    <source>
        <dbReference type="ARBA" id="ARBA00022692"/>
    </source>
</evidence>
<sequence length="306" mass="34019">MEWLNQSRRYWLMLQKVLVVLLVIFSAVLAARFTWLWLEPVPEVSAPTIRPAANANGGGGTNLEQLGRQLASRELFGEFQPEETEQEEQRPVEAPETQLRLTLQAVLAQAGEGKGFAIIAQRNGQSKAFGVGDDVFGQAELAAVYGDRVILSRNGQMETLRYERTESSAMLQRAEEDTTARVEENFEETFDQAQEEVNSGADMRAQMEQVASYIQQRANSDPEGLLNEVGLEPTGEGYRVTRRARQLQMAGLRPGDIVTAVNDNPVGNIAQDQALLNQVMQSGGELKIQIQRGSRTFTIYQSIPNF</sequence>
<evidence type="ECO:0000259" key="9">
    <source>
        <dbReference type="Pfam" id="PF11356"/>
    </source>
</evidence>
<evidence type="ECO:0000256" key="1">
    <source>
        <dbReference type="ARBA" id="ARBA00004533"/>
    </source>
</evidence>
<dbReference type="Pfam" id="PF17820">
    <property type="entry name" value="PDZ_6"/>
    <property type="match status" value="1"/>
</dbReference>
<dbReference type="AlphaFoldDB" id="A0A918KDX4"/>
<comment type="subcellular location">
    <subcellularLocation>
        <location evidence="1">Cell inner membrane</location>
    </subcellularLocation>
</comment>
<evidence type="ECO:0000256" key="7">
    <source>
        <dbReference type="ARBA" id="ARBA00022989"/>
    </source>
</evidence>
<accession>A0A918KDX4</accession>
<evidence type="ECO:0000256" key="3">
    <source>
        <dbReference type="ARBA" id="ARBA00022475"/>
    </source>
</evidence>
<name>A0A918KDX4_9GAMM</name>
<dbReference type="InterPro" id="IPR041489">
    <property type="entry name" value="PDZ_6"/>
</dbReference>
<keyword evidence="7" id="KW-1133">Transmembrane helix</keyword>
<dbReference type="InterPro" id="IPR036034">
    <property type="entry name" value="PDZ_sf"/>
</dbReference>
<dbReference type="InterPro" id="IPR024961">
    <property type="entry name" value="T2SS_GspC_N"/>
</dbReference>
<keyword evidence="3" id="KW-1003">Cell membrane</keyword>
<keyword evidence="12" id="KW-1185">Reference proteome</keyword>
<proteinExistence type="predicted"/>
<dbReference type="SUPFAM" id="SSF50156">
    <property type="entry name" value="PDZ domain-like"/>
    <property type="match status" value="1"/>
</dbReference>
<dbReference type="Gene3D" id="2.30.30.830">
    <property type="match status" value="1"/>
</dbReference>
<organism evidence="11 12">
    <name type="scientific">Saccharospirillum salsuginis</name>
    <dbReference type="NCBI Taxonomy" id="418750"/>
    <lineage>
        <taxon>Bacteria</taxon>
        <taxon>Pseudomonadati</taxon>
        <taxon>Pseudomonadota</taxon>
        <taxon>Gammaproteobacteria</taxon>
        <taxon>Oceanospirillales</taxon>
        <taxon>Saccharospirillaceae</taxon>
        <taxon>Saccharospirillum</taxon>
    </lineage>
</organism>
<keyword evidence="2" id="KW-0813">Transport</keyword>
<evidence type="ECO:0000256" key="6">
    <source>
        <dbReference type="ARBA" id="ARBA00022927"/>
    </source>
</evidence>
<evidence type="ECO:0000313" key="12">
    <source>
        <dbReference type="Proteomes" id="UP000626148"/>
    </source>
</evidence>
<dbReference type="Gene3D" id="2.30.42.10">
    <property type="match status" value="1"/>
</dbReference>
<evidence type="ECO:0000256" key="4">
    <source>
        <dbReference type="ARBA" id="ARBA00022519"/>
    </source>
</evidence>
<keyword evidence="6" id="KW-0653">Protein transport</keyword>
<feature type="domain" description="Type II secretion system protein GspC N-terminal" evidence="9">
    <location>
        <begin position="20"/>
        <end position="161"/>
    </location>
</feature>
<feature type="domain" description="PDZ" evidence="10">
    <location>
        <begin position="250"/>
        <end position="277"/>
    </location>
</feature>
<dbReference type="GO" id="GO:0015031">
    <property type="term" value="P:protein transport"/>
    <property type="evidence" value="ECO:0007669"/>
    <property type="project" value="UniProtKB-KW"/>
</dbReference>
<dbReference type="GO" id="GO:0005886">
    <property type="term" value="C:plasma membrane"/>
    <property type="evidence" value="ECO:0007669"/>
    <property type="project" value="UniProtKB-SubCell"/>
</dbReference>
<comment type="caution">
    <text evidence="11">The sequence shown here is derived from an EMBL/GenBank/DDBJ whole genome shotgun (WGS) entry which is preliminary data.</text>
</comment>
<gene>
    <name evidence="11" type="primary">gspC</name>
    <name evidence="11" type="ORF">GCM10007392_29680</name>
</gene>